<dbReference type="Gene3D" id="1.25.40.10">
    <property type="entry name" value="Tetratricopeptide repeat domain"/>
    <property type="match status" value="1"/>
</dbReference>
<evidence type="ECO:0000313" key="2">
    <source>
        <dbReference type="Proteomes" id="UP001054889"/>
    </source>
</evidence>
<dbReference type="InterPro" id="IPR046960">
    <property type="entry name" value="PPR_At4g14850-like_plant"/>
</dbReference>
<accession>A0AAV5FI70</accession>
<reference evidence="1" key="2">
    <citation type="submission" date="2021-12" db="EMBL/GenBank/DDBJ databases">
        <title>Resequencing data analysis of finger millet.</title>
        <authorList>
            <person name="Hatakeyama M."/>
            <person name="Aluri S."/>
            <person name="Balachadran M.T."/>
            <person name="Sivarajan S.R."/>
            <person name="Poveda L."/>
            <person name="Shimizu-Inatsugi R."/>
            <person name="Schlapbach R."/>
            <person name="Sreeman S.M."/>
            <person name="Shimizu K.K."/>
        </authorList>
    </citation>
    <scope>NUCLEOTIDE SEQUENCE</scope>
</reference>
<comment type="caution">
    <text evidence="1">The sequence shown here is derived from an EMBL/GenBank/DDBJ whole genome shotgun (WGS) entry which is preliminary data.</text>
</comment>
<protein>
    <recommendedName>
        <fullName evidence="3">Pentatricopeptide repeat-containing protein</fullName>
    </recommendedName>
</protein>
<sequence>MRASHLAPALLNGHTYTFLVTACAGAAGYDAGQALHALAVRAGLDAGVFVCDALVAFYAKCGDVAAARKAFDGIAEKDVVTEICTYAAVASSFSTLLQPPIPASSDRRFSTLLQPPILASSHGRAICSSGIIARPPSPAYLFSRRVRFVLPTGALLLV</sequence>
<gene>
    <name evidence="1" type="primary">gb23170</name>
    <name evidence="1" type="ORF">PR202_gb23170</name>
</gene>
<organism evidence="1 2">
    <name type="scientific">Eleusine coracana subsp. coracana</name>
    <dbReference type="NCBI Taxonomy" id="191504"/>
    <lineage>
        <taxon>Eukaryota</taxon>
        <taxon>Viridiplantae</taxon>
        <taxon>Streptophyta</taxon>
        <taxon>Embryophyta</taxon>
        <taxon>Tracheophyta</taxon>
        <taxon>Spermatophyta</taxon>
        <taxon>Magnoliopsida</taxon>
        <taxon>Liliopsida</taxon>
        <taxon>Poales</taxon>
        <taxon>Poaceae</taxon>
        <taxon>PACMAD clade</taxon>
        <taxon>Chloridoideae</taxon>
        <taxon>Cynodonteae</taxon>
        <taxon>Eleusininae</taxon>
        <taxon>Eleusine</taxon>
    </lineage>
</organism>
<proteinExistence type="predicted"/>
<name>A0AAV5FI70_ELECO</name>
<dbReference type="GO" id="GO:0009451">
    <property type="term" value="P:RNA modification"/>
    <property type="evidence" value="ECO:0007669"/>
    <property type="project" value="InterPro"/>
</dbReference>
<evidence type="ECO:0008006" key="3">
    <source>
        <dbReference type="Google" id="ProtNLM"/>
    </source>
</evidence>
<dbReference type="GO" id="GO:0003723">
    <property type="term" value="F:RNA binding"/>
    <property type="evidence" value="ECO:0007669"/>
    <property type="project" value="InterPro"/>
</dbReference>
<dbReference type="PANTHER" id="PTHR47926">
    <property type="entry name" value="PENTATRICOPEPTIDE REPEAT-CONTAINING PROTEIN"/>
    <property type="match status" value="1"/>
</dbReference>
<dbReference type="AlphaFoldDB" id="A0AAV5FI70"/>
<dbReference type="EMBL" id="BQKI01000085">
    <property type="protein sequence ID" value="GJN34505.1"/>
    <property type="molecule type" value="Genomic_DNA"/>
</dbReference>
<keyword evidence="2" id="KW-1185">Reference proteome</keyword>
<dbReference type="InterPro" id="IPR011990">
    <property type="entry name" value="TPR-like_helical_dom_sf"/>
</dbReference>
<dbReference type="Proteomes" id="UP001054889">
    <property type="component" value="Unassembled WGS sequence"/>
</dbReference>
<dbReference type="PROSITE" id="PS51257">
    <property type="entry name" value="PROKAR_LIPOPROTEIN"/>
    <property type="match status" value="1"/>
</dbReference>
<evidence type="ECO:0000313" key="1">
    <source>
        <dbReference type="EMBL" id="GJN34505.1"/>
    </source>
</evidence>
<reference evidence="1" key="1">
    <citation type="journal article" date="2018" name="DNA Res.">
        <title>Multiple hybrid de novo genome assembly of finger millet, an orphan allotetraploid crop.</title>
        <authorList>
            <person name="Hatakeyama M."/>
            <person name="Aluri S."/>
            <person name="Balachadran M.T."/>
            <person name="Sivarajan S.R."/>
            <person name="Patrignani A."/>
            <person name="Gruter S."/>
            <person name="Poveda L."/>
            <person name="Shimizu-Inatsugi R."/>
            <person name="Baeten J."/>
            <person name="Francoijs K.J."/>
            <person name="Nataraja K.N."/>
            <person name="Reddy Y.A.N."/>
            <person name="Phadnis S."/>
            <person name="Ravikumar R.L."/>
            <person name="Schlapbach R."/>
            <person name="Sreeman S.M."/>
            <person name="Shimizu K.K."/>
        </authorList>
    </citation>
    <scope>NUCLEOTIDE SEQUENCE</scope>
</reference>